<keyword evidence="3" id="KW-1185">Reference proteome</keyword>
<gene>
    <name evidence="2" type="ORF">OSTQU699_LOCUS3170</name>
</gene>
<accession>A0A8S1ISH3</accession>
<dbReference type="EMBL" id="CAJHUC010000714">
    <property type="protein sequence ID" value="CAD7697809.1"/>
    <property type="molecule type" value="Genomic_DNA"/>
</dbReference>
<evidence type="ECO:0000256" key="1">
    <source>
        <dbReference type="SAM" id="MobiDB-lite"/>
    </source>
</evidence>
<comment type="caution">
    <text evidence="2">The sequence shown here is derived from an EMBL/GenBank/DDBJ whole genome shotgun (WGS) entry which is preliminary data.</text>
</comment>
<reference evidence="2" key="1">
    <citation type="submission" date="2020-12" db="EMBL/GenBank/DDBJ databases">
        <authorList>
            <person name="Iha C."/>
        </authorList>
    </citation>
    <scope>NUCLEOTIDE SEQUENCE</scope>
</reference>
<feature type="compositionally biased region" description="Basic and acidic residues" evidence="1">
    <location>
        <begin position="165"/>
        <end position="180"/>
    </location>
</feature>
<organism evidence="2 3">
    <name type="scientific">Ostreobium quekettii</name>
    <dbReference type="NCBI Taxonomy" id="121088"/>
    <lineage>
        <taxon>Eukaryota</taxon>
        <taxon>Viridiplantae</taxon>
        <taxon>Chlorophyta</taxon>
        <taxon>core chlorophytes</taxon>
        <taxon>Ulvophyceae</taxon>
        <taxon>TCBD clade</taxon>
        <taxon>Bryopsidales</taxon>
        <taxon>Ostreobineae</taxon>
        <taxon>Ostreobiaceae</taxon>
        <taxon>Ostreobium</taxon>
    </lineage>
</organism>
<sequence length="180" mass="20516">MDPPPGLGGRAWTGLTNSSPGDWGEACRMAERRLAAGIADAIPGIVSWTQPDLEEKGLEWRACRRTVYEVVLMHNSSGAKDAYRNPRWRAPRGGRYQPPAGLSVQPWMRIAEWSARGALAANWEQGGQTEHGQWWQREREERRKARQESLRSIGHQPGDLFSPDLWRKIDMRRGHQEQSH</sequence>
<dbReference type="AlphaFoldDB" id="A0A8S1ISH3"/>
<evidence type="ECO:0000313" key="2">
    <source>
        <dbReference type="EMBL" id="CAD7697809.1"/>
    </source>
</evidence>
<name>A0A8S1ISH3_9CHLO</name>
<protein>
    <submittedName>
        <fullName evidence="2">Uncharacterized protein</fullName>
    </submittedName>
</protein>
<feature type="compositionally biased region" description="Basic and acidic residues" evidence="1">
    <location>
        <begin position="136"/>
        <end position="149"/>
    </location>
</feature>
<dbReference type="Proteomes" id="UP000708148">
    <property type="component" value="Unassembled WGS sequence"/>
</dbReference>
<feature type="region of interest" description="Disordered" evidence="1">
    <location>
        <begin position="123"/>
        <end position="180"/>
    </location>
</feature>
<proteinExistence type="predicted"/>
<evidence type="ECO:0000313" key="3">
    <source>
        <dbReference type="Proteomes" id="UP000708148"/>
    </source>
</evidence>